<keyword evidence="6 7" id="KW-0472">Membrane</keyword>
<reference evidence="8 9" key="1">
    <citation type="journal article" date="2007" name="Science">
        <title>Sea anemone genome reveals ancestral eumetazoan gene repertoire and genomic organization.</title>
        <authorList>
            <person name="Putnam N.H."/>
            <person name="Srivastava M."/>
            <person name="Hellsten U."/>
            <person name="Dirks B."/>
            <person name="Chapman J."/>
            <person name="Salamov A."/>
            <person name="Terry A."/>
            <person name="Shapiro H."/>
            <person name="Lindquist E."/>
            <person name="Kapitonov V.V."/>
            <person name="Jurka J."/>
            <person name="Genikhovich G."/>
            <person name="Grigoriev I.V."/>
            <person name="Lucas S.M."/>
            <person name="Steele R.E."/>
            <person name="Finnerty J.R."/>
            <person name="Technau U."/>
            <person name="Martindale M.Q."/>
            <person name="Rokhsar D.S."/>
        </authorList>
    </citation>
    <scope>NUCLEOTIDE SEQUENCE [LARGE SCALE GENOMIC DNA]</scope>
    <source>
        <strain evidence="9">CH2 X CH6</strain>
    </source>
</reference>
<gene>
    <name evidence="8" type="ORF">NEMVEDRAFT_v1g110754</name>
</gene>
<dbReference type="GO" id="GO:0016020">
    <property type="term" value="C:membrane"/>
    <property type="evidence" value="ECO:0007669"/>
    <property type="project" value="UniProtKB-SubCell"/>
</dbReference>
<organism evidence="8 9">
    <name type="scientific">Nematostella vectensis</name>
    <name type="common">Starlet sea anemone</name>
    <dbReference type="NCBI Taxonomy" id="45351"/>
    <lineage>
        <taxon>Eukaryota</taxon>
        <taxon>Metazoa</taxon>
        <taxon>Cnidaria</taxon>
        <taxon>Anthozoa</taxon>
        <taxon>Hexacorallia</taxon>
        <taxon>Actiniaria</taxon>
        <taxon>Edwardsiidae</taxon>
        <taxon>Nematostella</taxon>
    </lineage>
</organism>
<evidence type="ECO:0000313" key="8">
    <source>
        <dbReference type="EMBL" id="EDO39378.1"/>
    </source>
</evidence>
<dbReference type="Pfam" id="PF03208">
    <property type="entry name" value="PRA1"/>
    <property type="match status" value="1"/>
</dbReference>
<dbReference type="PANTHER" id="PTHR19317">
    <property type="entry name" value="PRENYLATED RAB ACCEPTOR 1-RELATED"/>
    <property type="match status" value="1"/>
</dbReference>
<evidence type="ECO:0000256" key="6">
    <source>
        <dbReference type="ARBA" id="ARBA00023136"/>
    </source>
</evidence>
<evidence type="ECO:0000313" key="9">
    <source>
        <dbReference type="Proteomes" id="UP000001593"/>
    </source>
</evidence>
<accession>A7SAD5</accession>
<comment type="similarity">
    <text evidence="3 7">Belongs to the PRA1 family.</text>
</comment>
<dbReference type="STRING" id="45351.A7SAD5"/>
<dbReference type="Proteomes" id="UP000001593">
    <property type="component" value="Unassembled WGS sequence"/>
</dbReference>
<dbReference type="InterPro" id="IPR004895">
    <property type="entry name" value="Prenylated_rab_accept_PRA1"/>
</dbReference>
<comment type="caution">
    <text evidence="7">Lacks conserved residue(s) required for the propagation of feature annotation.</text>
</comment>
<evidence type="ECO:0000256" key="2">
    <source>
        <dbReference type="ARBA" id="ARBA00004234"/>
    </source>
</evidence>
<dbReference type="PANTHER" id="PTHR19317:SF0">
    <property type="entry name" value="PRENYLATED RAB ACCEPTOR PROTEIN 1"/>
    <property type="match status" value="1"/>
</dbReference>
<dbReference type="InParanoid" id="A7SAD5"/>
<evidence type="ECO:0000256" key="7">
    <source>
        <dbReference type="RuleBase" id="RU363107"/>
    </source>
</evidence>
<keyword evidence="4 7" id="KW-0812">Transmembrane</keyword>
<dbReference type="EMBL" id="DS469608">
    <property type="protein sequence ID" value="EDO39378.1"/>
    <property type="molecule type" value="Genomic_DNA"/>
</dbReference>
<protein>
    <recommendedName>
        <fullName evidence="7">PRA1 family protein</fullName>
    </recommendedName>
</protein>
<dbReference type="GO" id="GO:0005794">
    <property type="term" value="C:Golgi apparatus"/>
    <property type="evidence" value="ECO:0000318"/>
    <property type="project" value="GO_Central"/>
</dbReference>
<dbReference type="PhylomeDB" id="A7SAD5"/>
<evidence type="ECO:0000256" key="3">
    <source>
        <dbReference type="ARBA" id="ARBA00006483"/>
    </source>
</evidence>
<evidence type="ECO:0000256" key="1">
    <source>
        <dbReference type="ARBA" id="ARBA00004141"/>
    </source>
</evidence>
<dbReference type="HOGENOM" id="CLU_103851_0_0_1"/>
<dbReference type="eggNOG" id="KOG3142">
    <property type="taxonomic scope" value="Eukaryota"/>
</dbReference>
<comment type="subcellular location">
    <subcellularLocation>
        <location evidence="2">Cytoplasmic vesicle</location>
        <location evidence="2">Secretory vesicle</location>
        <location evidence="2">Synaptic vesicle</location>
    </subcellularLocation>
    <subcellularLocation>
        <location evidence="1 7">Membrane</location>
        <topology evidence="1 7">Multi-pass membrane protein</topology>
    </subcellularLocation>
</comment>
<dbReference type="GO" id="GO:0008021">
    <property type="term" value="C:synaptic vesicle"/>
    <property type="evidence" value="ECO:0007669"/>
    <property type="project" value="UniProtKB-SubCell"/>
</dbReference>
<keyword evidence="5 7" id="KW-1133">Transmembrane helix</keyword>
<keyword evidence="9" id="KW-1185">Reference proteome</keyword>
<proteinExistence type="inferred from homology"/>
<sequence>MAAPITKSTQFQLAKEWFSRQRQSLKPWGEFVNTGKFSKPKSAAELGRRVMKNLEVYQSNYTLVVLLLTVYCREFSVIEQYGIIALLCLPLLFLASAGSAVFWIIGASVFIILLHASFLDTSSPDSNVFELEMEPV</sequence>
<feature type="transmembrane region" description="Helical" evidence="7">
    <location>
        <begin position="84"/>
        <end position="114"/>
    </location>
</feature>
<dbReference type="AlphaFoldDB" id="A7SAD5"/>
<name>A7SAD5_NEMVE</name>
<evidence type="ECO:0000256" key="5">
    <source>
        <dbReference type="ARBA" id="ARBA00022989"/>
    </source>
</evidence>
<evidence type="ECO:0000256" key="4">
    <source>
        <dbReference type="ARBA" id="ARBA00022692"/>
    </source>
</evidence>